<dbReference type="EMBL" id="GL433839">
    <property type="protein sequence ID" value="EFN57562.1"/>
    <property type="molecule type" value="Genomic_DNA"/>
</dbReference>
<keyword evidence="6" id="KW-1185">Reference proteome</keyword>
<gene>
    <name evidence="5" type="ORF">CHLNCDRAFT_143206</name>
</gene>
<dbReference type="STRING" id="554065.E1Z9Q1"/>
<reference evidence="5 6" key="1">
    <citation type="journal article" date="2010" name="Plant Cell">
        <title>The Chlorella variabilis NC64A genome reveals adaptation to photosymbiosis, coevolution with viruses, and cryptic sex.</title>
        <authorList>
            <person name="Blanc G."/>
            <person name="Duncan G."/>
            <person name="Agarkova I."/>
            <person name="Borodovsky M."/>
            <person name="Gurnon J."/>
            <person name="Kuo A."/>
            <person name="Lindquist E."/>
            <person name="Lucas S."/>
            <person name="Pangilinan J."/>
            <person name="Polle J."/>
            <person name="Salamov A."/>
            <person name="Terry A."/>
            <person name="Yamada T."/>
            <person name="Dunigan D.D."/>
            <person name="Grigoriev I.V."/>
            <person name="Claverie J.M."/>
            <person name="Van Etten J.L."/>
        </authorList>
    </citation>
    <scope>NUCLEOTIDE SEQUENCE [LARGE SCALE GENOMIC DNA]</scope>
    <source>
        <strain evidence="5 6">NC64A</strain>
    </source>
</reference>
<keyword evidence="3" id="KW-0496">Mitochondrion</keyword>
<dbReference type="GeneID" id="17356969"/>
<dbReference type="Pfam" id="PF25455">
    <property type="entry name" value="Beta-barrel_CAF17_C"/>
    <property type="match status" value="1"/>
</dbReference>
<keyword evidence="2" id="KW-0809">Transit peptide</keyword>
<dbReference type="RefSeq" id="XP_005849664.1">
    <property type="nucleotide sequence ID" value="XM_005849602.1"/>
</dbReference>
<dbReference type="Proteomes" id="UP000008141">
    <property type="component" value="Unassembled WGS sequence"/>
</dbReference>
<comment type="subcellular location">
    <subcellularLocation>
        <location evidence="1">Mitochondrion</location>
    </subcellularLocation>
</comment>
<dbReference type="OrthoDB" id="191995at2759"/>
<dbReference type="PANTHER" id="PTHR22602">
    <property type="entry name" value="TRANSFERASE CAF17, MITOCHONDRIAL-RELATED"/>
    <property type="match status" value="1"/>
</dbReference>
<evidence type="ECO:0000256" key="1">
    <source>
        <dbReference type="ARBA" id="ARBA00004173"/>
    </source>
</evidence>
<dbReference type="eggNOG" id="KOG2929">
    <property type="taxonomic scope" value="Eukaryota"/>
</dbReference>
<dbReference type="GO" id="GO:0005759">
    <property type="term" value="C:mitochondrial matrix"/>
    <property type="evidence" value="ECO:0007669"/>
    <property type="project" value="TreeGrafter"/>
</dbReference>
<dbReference type="FunCoup" id="E1Z9Q1">
    <property type="interactions" value="1000"/>
</dbReference>
<dbReference type="NCBIfam" id="TIGR03317">
    <property type="entry name" value="ygfZ_signature"/>
    <property type="match status" value="1"/>
</dbReference>
<dbReference type="PANTHER" id="PTHR22602:SF0">
    <property type="entry name" value="TRANSFERASE CAF17, MITOCHONDRIAL-RELATED"/>
    <property type="match status" value="1"/>
</dbReference>
<accession>E1Z9Q1</accession>
<sequence length="338" mass="36110">MLLRRLQAIRGGAAAVAAASRLFSTAASSAVRGGIACLDELRTVIKLEGSNLMPFLQRIVSNDVTQLAPGGPPLYACVLTAQGRFLHDLFLHAVEGADVPTVLADCDAAQRRPLMDLLQHYSLHHSVSVSNAGKAYAVMAAFGGGIAGASSAPERAWAADPRLPALGRRAVLPRGSAPAPTASWRDYRAWRMQHGVGEGDSEMPSGEANPLECNLDALRGLSFAKGCYVGQEGVARVHARGVVRKRLMPSHVFDVYDADESLSAVGRVRVVQGGLGLATIRLQQAMAAIREEKPLLVGGLEAGSGYAEIWPWRPEWWEPRWGHEEAAGGEEEAQRRAA</sequence>
<proteinExistence type="predicted"/>
<feature type="domain" description="CAF17 C-terminal" evidence="4">
    <location>
        <begin position="259"/>
        <end position="318"/>
    </location>
</feature>
<dbReference type="OMA" id="MNADIMN"/>
<dbReference type="InterPro" id="IPR017703">
    <property type="entry name" value="YgfZ/GCV_T_CS"/>
</dbReference>
<dbReference type="Gene3D" id="3.30.1360.120">
    <property type="entry name" value="Probable tRNA modification gtpase trme, domain 1"/>
    <property type="match status" value="2"/>
</dbReference>
<evidence type="ECO:0000256" key="3">
    <source>
        <dbReference type="ARBA" id="ARBA00023128"/>
    </source>
</evidence>
<dbReference type="SUPFAM" id="SSF103025">
    <property type="entry name" value="Folate-binding domain"/>
    <property type="match status" value="1"/>
</dbReference>
<evidence type="ECO:0000256" key="2">
    <source>
        <dbReference type="ARBA" id="ARBA00022946"/>
    </source>
</evidence>
<dbReference type="InterPro" id="IPR057460">
    <property type="entry name" value="CAF17_C"/>
</dbReference>
<dbReference type="AlphaFoldDB" id="E1Z9Q1"/>
<dbReference type="KEGG" id="cvr:CHLNCDRAFT_143206"/>
<name>E1Z9Q1_CHLVA</name>
<evidence type="ECO:0000313" key="6">
    <source>
        <dbReference type="Proteomes" id="UP000008141"/>
    </source>
</evidence>
<dbReference type="InParanoid" id="E1Z9Q1"/>
<evidence type="ECO:0000313" key="5">
    <source>
        <dbReference type="EMBL" id="EFN57562.1"/>
    </source>
</evidence>
<evidence type="ECO:0000259" key="4">
    <source>
        <dbReference type="Pfam" id="PF25455"/>
    </source>
</evidence>
<dbReference type="InterPro" id="IPR027266">
    <property type="entry name" value="TrmE/GcvT-like"/>
</dbReference>
<organism evidence="6">
    <name type="scientific">Chlorella variabilis</name>
    <name type="common">Green alga</name>
    <dbReference type="NCBI Taxonomy" id="554065"/>
    <lineage>
        <taxon>Eukaryota</taxon>
        <taxon>Viridiplantae</taxon>
        <taxon>Chlorophyta</taxon>
        <taxon>core chlorophytes</taxon>
        <taxon>Trebouxiophyceae</taxon>
        <taxon>Chlorellales</taxon>
        <taxon>Chlorellaceae</taxon>
        <taxon>Chlorella clade</taxon>
        <taxon>Chlorella</taxon>
    </lineage>
</organism>
<protein>
    <recommendedName>
        <fullName evidence="4">CAF17 C-terminal domain-containing protein</fullName>
    </recommendedName>
</protein>
<dbReference type="GO" id="GO:0016226">
    <property type="term" value="P:iron-sulfur cluster assembly"/>
    <property type="evidence" value="ECO:0007669"/>
    <property type="project" value="TreeGrafter"/>
</dbReference>
<dbReference type="InterPro" id="IPR045179">
    <property type="entry name" value="YgfZ/GcvT"/>
</dbReference>